<reference evidence="10 11" key="1">
    <citation type="submission" date="2016-07" db="EMBL/GenBank/DDBJ databases">
        <title>Draft genome of the white-rot fungus Obba rivulosa 3A-2.</title>
        <authorList>
            <consortium name="DOE Joint Genome Institute"/>
            <person name="Miettinen O."/>
            <person name="Riley R."/>
            <person name="Acob R."/>
            <person name="Barry K."/>
            <person name="Cullen D."/>
            <person name="De Vries R."/>
            <person name="Hainaut M."/>
            <person name="Hatakka A."/>
            <person name="Henrissat B."/>
            <person name="Hilden K."/>
            <person name="Kuo R."/>
            <person name="Labutti K."/>
            <person name="Lipzen A."/>
            <person name="Makela M.R."/>
            <person name="Sandor L."/>
            <person name="Spatafora J.W."/>
            <person name="Grigoriev I.V."/>
            <person name="Hibbett D.S."/>
        </authorList>
    </citation>
    <scope>NUCLEOTIDE SEQUENCE [LARGE SCALE GENOMIC DNA]</scope>
    <source>
        <strain evidence="10 11">3A-2</strain>
    </source>
</reference>
<name>A0A8E2J5K5_9APHY</name>
<evidence type="ECO:0000256" key="6">
    <source>
        <dbReference type="PROSITE-ProRule" id="PRU00108"/>
    </source>
</evidence>
<feature type="compositionally biased region" description="Low complexity" evidence="8">
    <location>
        <begin position="330"/>
        <end position="341"/>
    </location>
</feature>
<feature type="compositionally biased region" description="Polar residues" evidence="8">
    <location>
        <begin position="185"/>
        <end position="199"/>
    </location>
</feature>
<sequence length="563" mass="60313">MVPLDSPYSPSALYPVLSHHPQYPNPPSYHALDDDYSSATCVPSLIPPGMDPAHVDMRTFYPYQPNEVKHRRRTTRAQLKVLEDVYTRDTKPNANLRKKLAQELDMTPRGVQVWFQNRRAKTKQQRKKAEAVLSAGTHQPSPNEHTGDGAEPTSPPASPSEEVSPEEPSPEPQVSPAADHALPKTDTSWPPSQNVQLHTSPGFLAPPDLYAMRRPSLPTLVNGSLAAPDMYSVSAHGLQRRGVDRRRSVDHNANASTHALRLAGHPYAHAVSVANGNGSSPHGMYDPSLAHVQEDAAASWQSVTQLPYAHRRPAFPPRHSVPSLFPYHTPQSQPAAPMSQPGGANQHGPAMQQPGADRSPPPPNITQALAPRRSGDASNAPSTLVHPAAIIPHHPRISSQLALPNVNIVRNQHRAFAYSSRPVGAPPPGPLPAPNFSFGDAAGSQGPSPLEASPASSANSSTANLHAPDGAEDAGGDLVYREARDEEESEYSQFSRFGSIASVGGSESSWTSAGSAPQGISVAVVPVGAGAGGAQVEWEEGWTWETAGNWKDGFQYGDRRDSW</sequence>
<organism evidence="10 11">
    <name type="scientific">Obba rivulosa</name>
    <dbReference type="NCBI Taxonomy" id="1052685"/>
    <lineage>
        <taxon>Eukaryota</taxon>
        <taxon>Fungi</taxon>
        <taxon>Dikarya</taxon>
        <taxon>Basidiomycota</taxon>
        <taxon>Agaricomycotina</taxon>
        <taxon>Agaricomycetes</taxon>
        <taxon>Polyporales</taxon>
        <taxon>Gelatoporiaceae</taxon>
        <taxon>Obba</taxon>
    </lineage>
</organism>
<evidence type="ECO:0000259" key="9">
    <source>
        <dbReference type="PROSITE" id="PS50071"/>
    </source>
</evidence>
<dbReference type="Pfam" id="PF00046">
    <property type="entry name" value="Homeodomain"/>
    <property type="match status" value="1"/>
</dbReference>
<evidence type="ECO:0000256" key="1">
    <source>
        <dbReference type="ARBA" id="ARBA00004123"/>
    </source>
</evidence>
<dbReference type="EMBL" id="KV722338">
    <property type="protein sequence ID" value="OCH95091.1"/>
    <property type="molecule type" value="Genomic_DNA"/>
</dbReference>
<dbReference type="InterPro" id="IPR009057">
    <property type="entry name" value="Homeodomain-like_sf"/>
</dbReference>
<feature type="compositionally biased region" description="Pro residues" evidence="8">
    <location>
        <begin position="424"/>
        <end position="433"/>
    </location>
</feature>
<keyword evidence="2" id="KW-0217">Developmental protein</keyword>
<dbReference type="PROSITE" id="PS00027">
    <property type="entry name" value="HOMEOBOX_1"/>
    <property type="match status" value="1"/>
</dbReference>
<evidence type="ECO:0000256" key="4">
    <source>
        <dbReference type="ARBA" id="ARBA00023155"/>
    </source>
</evidence>
<dbReference type="GO" id="GO:0000978">
    <property type="term" value="F:RNA polymerase II cis-regulatory region sequence-specific DNA binding"/>
    <property type="evidence" value="ECO:0007669"/>
    <property type="project" value="TreeGrafter"/>
</dbReference>
<dbReference type="PROSITE" id="PS50071">
    <property type="entry name" value="HOMEOBOX_2"/>
    <property type="match status" value="1"/>
</dbReference>
<feature type="region of interest" description="Disordered" evidence="8">
    <location>
        <begin position="419"/>
        <end position="475"/>
    </location>
</feature>
<evidence type="ECO:0000256" key="8">
    <source>
        <dbReference type="SAM" id="MobiDB-lite"/>
    </source>
</evidence>
<dbReference type="OrthoDB" id="6159439at2759"/>
<dbReference type="SMART" id="SM00389">
    <property type="entry name" value="HOX"/>
    <property type="match status" value="1"/>
</dbReference>
<protein>
    <submittedName>
        <fullName evidence="10">Homeobox-domain-containing protein</fullName>
    </submittedName>
</protein>
<evidence type="ECO:0000256" key="5">
    <source>
        <dbReference type="ARBA" id="ARBA00023242"/>
    </source>
</evidence>
<accession>A0A8E2J5K5</accession>
<dbReference type="CDD" id="cd00086">
    <property type="entry name" value="homeodomain"/>
    <property type="match status" value="1"/>
</dbReference>
<comment type="subcellular location">
    <subcellularLocation>
        <location evidence="1 6 7">Nucleus</location>
    </subcellularLocation>
</comment>
<dbReference type="Gene3D" id="1.10.10.60">
    <property type="entry name" value="Homeodomain-like"/>
    <property type="match status" value="1"/>
</dbReference>
<dbReference type="SUPFAM" id="SSF46689">
    <property type="entry name" value="Homeodomain-like"/>
    <property type="match status" value="1"/>
</dbReference>
<feature type="region of interest" description="Disordered" evidence="8">
    <location>
        <begin position="311"/>
        <end position="382"/>
    </location>
</feature>
<evidence type="ECO:0000256" key="7">
    <source>
        <dbReference type="RuleBase" id="RU000682"/>
    </source>
</evidence>
<keyword evidence="11" id="KW-1185">Reference proteome</keyword>
<dbReference type="GO" id="GO:0000981">
    <property type="term" value="F:DNA-binding transcription factor activity, RNA polymerase II-specific"/>
    <property type="evidence" value="ECO:0007669"/>
    <property type="project" value="InterPro"/>
</dbReference>
<feature type="compositionally biased region" description="Low complexity" evidence="8">
    <location>
        <begin position="447"/>
        <end position="461"/>
    </location>
</feature>
<dbReference type="GO" id="GO:0005634">
    <property type="term" value="C:nucleus"/>
    <property type="evidence" value="ECO:0007669"/>
    <property type="project" value="UniProtKB-SubCell"/>
</dbReference>
<evidence type="ECO:0000256" key="3">
    <source>
        <dbReference type="ARBA" id="ARBA00023125"/>
    </source>
</evidence>
<evidence type="ECO:0000313" key="10">
    <source>
        <dbReference type="EMBL" id="OCH95091.1"/>
    </source>
</evidence>
<dbReference type="Proteomes" id="UP000250043">
    <property type="component" value="Unassembled WGS sequence"/>
</dbReference>
<evidence type="ECO:0000313" key="11">
    <source>
        <dbReference type="Proteomes" id="UP000250043"/>
    </source>
</evidence>
<dbReference type="PANTHER" id="PTHR45793:SF5">
    <property type="entry name" value="HOMEOTIC PROTEIN OCELLILESS"/>
    <property type="match status" value="1"/>
</dbReference>
<dbReference type="AlphaFoldDB" id="A0A8E2J5K5"/>
<dbReference type="PANTHER" id="PTHR45793">
    <property type="entry name" value="HOMEOBOX PROTEIN"/>
    <property type="match status" value="1"/>
</dbReference>
<keyword evidence="4 6" id="KW-0371">Homeobox</keyword>
<keyword evidence="5 6" id="KW-0539">Nucleus</keyword>
<feature type="domain" description="Homeobox" evidence="9">
    <location>
        <begin position="65"/>
        <end position="125"/>
    </location>
</feature>
<keyword evidence="3 6" id="KW-0238">DNA-binding</keyword>
<feature type="DNA-binding region" description="Homeobox" evidence="6">
    <location>
        <begin position="67"/>
        <end position="126"/>
    </location>
</feature>
<evidence type="ECO:0000256" key="2">
    <source>
        <dbReference type="ARBA" id="ARBA00022473"/>
    </source>
</evidence>
<feature type="region of interest" description="Disordered" evidence="8">
    <location>
        <begin position="116"/>
        <end position="200"/>
    </location>
</feature>
<dbReference type="InterPro" id="IPR017970">
    <property type="entry name" value="Homeobox_CS"/>
</dbReference>
<proteinExistence type="predicted"/>
<dbReference type="InterPro" id="IPR001356">
    <property type="entry name" value="HD"/>
</dbReference>
<gene>
    <name evidence="10" type="ORF">OBBRIDRAFT_641830</name>
</gene>